<evidence type="ECO:0000313" key="1">
    <source>
        <dbReference type="EMBL" id="SVB58849.1"/>
    </source>
</evidence>
<sequence length="35" mass="4151">MNFLILMKNILLFENVLISWSPMGEQDKTTFHKNP</sequence>
<dbReference type="EMBL" id="UINC01048385">
    <property type="protein sequence ID" value="SVB58849.1"/>
    <property type="molecule type" value="Genomic_DNA"/>
</dbReference>
<dbReference type="AlphaFoldDB" id="A0A382F844"/>
<organism evidence="1">
    <name type="scientific">marine metagenome</name>
    <dbReference type="NCBI Taxonomy" id="408172"/>
    <lineage>
        <taxon>unclassified sequences</taxon>
        <taxon>metagenomes</taxon>
        <taxon>ecological metagenomes</taxon>
    </lineage>
</organism>
<feature type="non-terminal residue" evidence="1">
    <location>
        <position position="35"/>
    </location>
</feature>
<gene>
    <name evidence="1" type="ORF">METZ01_LOCUS211703</name>
</gene>
<name>A0A382F844_9ZZZZ</name>
<protein>
    <submittedName>
        <fullName evidence="1">Uncharacterized protein</fullName>
    </submittedName>
</protein>
<accession>A0A382F844</accession>
<proteinExistence type="predicted"/>
<reference evidence="1" key="1">
    <citation type="submission" date="2018-05" db="EMBL/GenBank/DDBJ databases">
        <authorList>
            <person name="Lanie J.A."/>
            <person name="Ng W.-L."/>
            <person name="Kazmierczak K.M."/>
            <person name="Andrzejewski T.M."/>
            <person name="Davidsen T.M."/>
            <person name="Wayne K.J."/>
            <person name="Tettelin H."/>
            <person name="Glass J.I."/>
            <person name="Rusch D."/>
            <person name="Podicherti R."/>
            <person name="Tsui H.-C.T."/>
            <person name="Winkler M.E."/>
        </authorList>
    </citation>
    <scope>NUCLEOTIDE SEQUENCE</scope>
</reference>